<dbReference type="InterPro" id="IPR014710">
    <property type="entry name" value="RmlC-like_jellyroll"/>
</dbReference>
<dbReference type="SUPFAM" id="SSF51182">
    <property type="entry name" value="RmlC-like cupins"/>
    <property type="match status" value="1"/>
</dbReference>
<dbReference type="InterPro" id="IPR011051">
    <property type="entry name" value="RmlC_Cupin_sf"/>
</dbReference>
<evidence type="ECO:0000256" key="9">
    <source>
        <dbReference type="SAM" id="MobiDB-lite"/>
    </source>
</evidence>
<dbReference type="GO" id="GO:0004476">
    <property type="term" value="F:mannose-6-phosphate isomerase activity"/>
    <property type="evidence" value="ECO:0007669"/>
    <property type="project" value="UniProtKB-EC"/>
</dbReference>
<dbReference type="STRING" id="585529.HMPREF0291_12073"/>
<dbReference type="eggNOG" id="COG1482">
    <property type="taxonomic scope" value="Bacteria"/>
</dbReference>
<dbReference type="GO" id="GO:0005975">
    <property type="term" value="P:carbohydrate metabolic process"/>
    <property type="evidence" value="ECO:0007669"/>
    <property type="project" value="InterPro"/>
</dbReference>
<accession>D7WE61</accession>
<comment type="similarity">
    <text evidence="2">Belongs to the mannose-6-phosphate isomerase type 1 family.</text>
</comment>
<keyword evidence="5 8" id="KW-0862">Zinc</keyword>
<dbReference type="Proteomes" id="UP000004208">
    <property type="component" value="Unassembled WGS sequence"/>
</dbReference>
<dbReference type="PRINTS" id="PR00714">
    <property type="entry name" value="MAN6PISMRASE"/>
</dbReference>
<dbReference type="NCBIfam" id="TIGR00218">
    <property type="entry name" value="manA"/>
    <property type="match status" value="1"/>
</dbReference>
<evidence type="ECO:0000313" key="11">
    <source>
        <dbReference type="EMBL" id="EFK54415.1"/>
    </source>
</evidence>
<dbReference type="AlphaFoldDB" id="D7WE61"/>
<evidence type="ECO:0000256" key="5">
    <source>
        <dbReference type="ARBA" id="ARBA00022833"/>
    </source>
</evidence>
<dbReference type="PANTHER" id="PTHR10309:SF0">
    <property type="entry name" value="MANNOSE-6-PHOSPHATE ISOMERASE"/>
    <property type="match status" value="1"/>
</dbReference>
<dbReference type="PIRSF" id="PIRSF001480">
    <property type="entry name" value="Mannose-6-phosphate_isomerase"/>
    <property type="match status" value="1"/>
</dbReference>
<gene>
    <name evidence="11" type="primary">manA</name>
    <name evidence="11" type="ORF">HMPREF0291_12073</name>
</gene>
<dbReference type="InterPro" id="IPR001250">
    <property type="entry name" value="Man6P_Isoase-1"/>
</dbReference>
<comment type="caution">
    <text evidence="11">The sequence shown here is derived from an EMBL/GenBank/DDBJ whole genome shotgun (WGS) entry which is preliminary data.</text>
</comment>
<feature type="active site" evidence="7">
    <location>
        <position position="280"/>
    </location>
</feature>
<evidence type="ECO:0000256" key="3">
    <source>
        <dbReference type="ARBA" id="ARBA00011956"/>
    </source>
</evidence>
<sequence>MLKLTGQLQHYPWGDDSSIASLQNREPSGKPEAELWFGAHPSAPSLTDAGPLDAVIAADPAGILGPQCAETFSGTLPYLVKILAAAQPLSIQAHPSIAQAREGFARENAAGIPVDAPARNYKDDNHKPEILIALSPFRALAGFRPVAKTRVLIDVLALPALNPAQEVLADETMSEEQRLHTVLEGWLSLDDPAPLATAVVQRAQALADGETDEAELITIARNLEFIGERFPGDVGILAALLLNHVELDTGDGLFLPAGNLHAYISGLGVEVMANSDNVLRGGLTSKHIDQAELLSILEFTPLEDPTFHGKATETLSLYTRNFDVGIPDFRVTRYFDETDDEEENGTMVRIDGGEPTIILVVEGTLTIATETSSPLELAPGEAVFVGADEGLIHVETTPGSGARFFEIAPGEITKAGSIDPAEFD</sequence>
<keyword evidence="12" id="KW-1185">Reference proteome</keyword>
<dbReference type="GO" id="GO:0009298">
    <property type="term" value="P:GDP-mannose biosynthetic process"/>
    <property type="evidence" value="ECO:0007669"/>
    <property type="project" value="InterPro"/>
</dbReference>
<protein>
    <recommendedName>
        <fullName evidence="3">mannose-6-phosphate isomerase</fullName>
        <ecNumber evidence="3">5.3.1.8</ecNumber>
    </recommendedName>
</protein>
<reference evidence="11" key="1">
    <citation type="submission" date="2010-06" db="EMBL/GenBank/DDBJ databases">
        <authorList>
            <person name="Muzny D."/>
            <person name="Qin X."/>
            <person name="Buhay C."/>
            <person name="Dugan-Rocha S."/>
            <person name="Ding Y."/>
            <person name="Chen G."/>
            <person name="Hawes A."/>
            <person name="Holder M."/>
            <person name="Jhangiani S."/>
            <person name="Johnson A."/>
            <person name="Khan Z."/>
            <person name="Li Z."/>
            <person name="Liu W."/>
            <person name="Liu X."/>
            <person name="Perez L."/>
            <person name="Shen H."/>
            <person name="Wang Q."/>
            <person name="Watt J."/>
            <person name="Xi L."/>
            <person name="Xin Y."/>
            <person name="Zhou J."/>
            <person name="Deng J."/>
            <person name="Jiang H."/>
            <person name="Liu Y."/>
            <person name="Qu J."/>
            <person name="Song X.-Z."/>
            <person name="Zhang L."/>
            <person name="Villasana D."/>
            <person name="Johnson A."/>
            <person name="Liu J."/>
            <person name="Liyanage D."/>
            <person name="Lorensuhewa L."/>
            <person name="Robinson T."/>
            <person name="Song A."/>
            <person name="Song B.-B."/>
            <person name="Dinh H."/>
            <person name="Thornton R."/>
            <person name="Coyle M."/>
            <person name="Francisco L."/>
            <person name="Jackson L."/>
            <person name="Javaid M."/>
            <person name="Korchina V."/>
            <person name="Kovar C."/>
            <person name="Mata R."/>
            <person name="Mathew T."/>
            <person name="Ngo R."/>
            <person name="Nguyen L."/>
            <person name="Nguyen N."/>
            <person name="Okwuonu G."/>
            <person name="Ongeri F."/>
            <person name="Pham C."/>
            <person name="Simmons D."/>
            <person name="Wilczek-Boney K."/>
            <person name="Hale W."/>
            <person name="Jakkamsetti A."/>
            <person name="Pham P."/>
            <person name="Ruth R."/>
            <person name="San Lucas F."/>
            <person name="Warren J."/>
            <person name="Zhang J."/>
            <person name="Zhao Z."/>
            <person name="Zhou C."/>
            <person name="Zhu D."/>
            <person name="Lee S."/>
            <person name="Bess C."/>
            <person name="Blankenburg K."/>
            <person name="Forbes L."/>
            <person name="Fu Q."/>
            <person name="Gubbala S."/>
            <person name="Hirani K."/>
            <person name="Jayaseelan J.C."/>
            <person name="Lara F."/>
            <person name="Munidasa M."/>
            <person name="Palculict T."/>
            <person name="Patil S."/>
            <person name="Pu L.-L."/>
            <person name="Saada N."/>
            <person name="Tang L."/>
            <person name="Weissenberger G."/>
            <person name="Zhu Y."/>
            <person name="Hemphill L."/>
            <person name="Shang Y."/>
            <person name="Youmans B."/>
            <person name="Ayvaz T."/>
            <person name="Ross M."/>
            <person name="Santibanez J."/>
            <person name="Aqrawi P."/>
            <person name="Gross S."/>
            <person name="Joshi V."/>
            <person name="Fowler G."/>
            <person name="Nazareth L."/>
            <person name="Reid J."/>
            <person name="Worley K."/>
            <person name="Petrosino J."/>
            <person name="Highlander S."/>
            <person name="Gibbs R."/>
        </authorList>
    </citation>
    <scope>NUCLEOTIDE SEQUENCE [LARGE SCALE GENOMIC DNA]</scope>
    <source>
        <strain evidence="11">ATCC 33030</strain>
    </source>
</reference>
<evidence type="ECO:0000256" key="1">
    <source>
        <dbReference type="ARBA" id="ARBA00000757"/>
    </source>
</evidence>
<dbReference type="CDD" id="cd07011">
    <property type="entry name" value="cupin_PMI_type_I_N"/>
    <property type="match status" value="1"/>
</dbReference>
<keyword evidence="4 8" id="KW-0479">Metal-binding</keyword>
<feature type="binding site" evidence="8">
    <location>
        <position position="92"/>
    </location>
    <ligand>
        <name>Zn(2+)</name>
        <dbReference type="ChEBI" id="CHEBI:29105"/>
    </ligand>
</feature>
<evidence type="ECO:0000256" key="4">
    <source>
        <dbReference type="ARBA" id="ARBA00022723"/>
    </source>
</evidence>
<dbReference type="GO" id="GO:0008270">
    <property type="term" value="F:zinc ion binding"/>
    <property type="evidence" value="ECO:0007669"/>
    <property type="project" value="InterPro"/>
</dbReference>
<evidence type="ECO:0000259" key="10">
    <source>
        <dbReference type="Pfam" id="PF20511"/>
    </source>
</evidence>
<dbReference type="InterPro" id="IPR016305">
    <property type="entry name" value="Mannose-6-P_Isomerase"/>
</dbReference>
<proteinExistence type="inferred from homology"/>
<organism evidence="11 12">
    <name type="scientific">Corynebacterium genitalium ATCC 33030</name>
    <dbReference type="NCBI Taxonomy" id="585529"/>
    <lineage>
        <taxon>Bacteria</taxon>
        <taxon>Bacillati</taxon>
        <taxon>Actinomycetota</taxon>
        <taxon>Actinomycetes</taxon>
        <taxon>Mycobacteriales</taxon>
        <taxon>Corynebacteriaceae</taxon>
        <taxon>Corynebacterium</taxon>
    </lineage>
</organism>
<dbReference type="Pfam" id="PF20511">
    <property type="entry name" value="PMI_typeI_cat"/>
    <property type="match status" value="1"/>
</dbReference>
<name>D7WE61_9CORY</name>
<feature type="binding site" evidence="8">
    <location>
        <position position="261"/>
    </location>
    <ligand>
        <name>Zn(2+)</name>
        <dbReference type="ChEBI" id="CHEBI:29105"/>
    </ligand>
</feature>
<dbReference type="InterPro" id="IPR046457">
    <property type="entry name" value="PMI_typeI_cat"/>
</dbReference>
<dbReference type="HOGENOM" id="CLU_026967_1_1_11"/>
<dbReference type="EC" id="5.3.1.8" evidence="3"/>
<evidence type="ECO:0000256" key="7">
    <source>
        <dbReference type="PIRSR" id="PIRSR001480-1"/>
    </source>
</evidence>
<dbReference type="EMBL" id="ACLJ02000003">
    <property type="protein sequence ID" value="EFK54415.1"/>
    <property type="molecule type" value="Genomic_DNA"/>
</dbReference>
<dbReference type="RefSeq" id="WP_005291250.1">
    <property type="nucleotide sequence ID" value="NZ_CM000961.1"/>
</dbReference>
<keyword evidence="6 11" id="KW-0413">Isomerase</keyword>
<feature type="domain" description="Phosphomannose isomerase type I catalytic" evidence="10">
    <location>
        <begin position="1"/>
        <end position="146"/>
    </location>
</feature>
<dbReference type="InterPro" id="IPR018050">
    <property type="entry name" value="Pmannose_isomerase-type1_CS"/>
</dbReference>
<evidence type="ECO:0000256" key="8">
    <source>
        <dbReference type="PIRSR" id="PIRSR001480-2"/>
    </source>
</evidence>
<dbReference type="Gene3D" id="1.10.441.10">
    <property type="entry name" value="Phosphomannose Isomerase, domain 2"/>
    <property type="match status" value="1"/>
</dbReference>
<comment type="catalytic activity">
    <reaction evidence="1">
        <text>D-mannose 6-phosphate = D-fructose 6-phosphate</text>
        <dbReference type="Rhea" id="RHEA:12356"/>
        <dbReference type="ChEBI" id="CHEBI:58735"/>
        <dbReference type="ChEBI" id="CHEBI:61527"/>
        <dbReference type="EC" id="5.3.1.8"/>
    </reaction>
</comment>
<evidence type="ECO:0000256" key="2">
    <source>
        <dbReference type="ARBA" id="ARBA00010772"/>
    </source>
</evidence>
<dbReference type="PANTHER" id="PTHR10309">
    <property type="entry name" value="MANNOSE-6-PHOSPHATE ISOMERASE"/>
    <property type="match status" value="1"/>
</dbReference>
<feature type="binding site" evidence="8">
    <location>
        <position position="129"/>
    </location>
    <ligand>
        <name>Zn(2+)</name>
        <dbReference type="ChEBI" id="CHEBI:29105"/>
    </ligand>
</feature>
<feature type="binding site" evidence="8">
    <location>
        <position position="94"/>
    </location>
    <ligand>
        <name>Zn(2+)</name>
        <dbReference type="ChEBI" id="CHEBI:29105"/>
    </ligand>
</feature>
<comment type="cofactor">
    <cofactor evidence="8">
        <name>Zn(2+)</name>
        <dbReference type="ChEBI" id="CHEBI:29105"/>
    </cofactor>
    <text evidence="8">Binds 1 zinc ion per subunit.</text>
</comment>
<dbReference type="GO" id="GO:0005829">
    <property type="term" value="C:cytosol"/>
    <property type="evidence" value="ECO:0007669"/>
    <property type="project" value="TreeGrafter"/>
</dbReference>
<evidence type="ECO:0000256" key="6">
    <source>
        <dbReference type="ARBA" id="ARBA00023235"/>
    </source>
</evidence>
<feature type="region of interest" description="Disordered" evidence="9">
    <location>
        <begin position="15"/>
        <end position="35"/>
    </location>
</feature>
<dbReference type="PROSITE" id="PS00965">
    <property type="entry name" value="PMI_I_1"/>
    <property type="match status" value="1"/>
</dbReference>
<dbReference type="Gene3D" id="2.60.120.10">
    <property type="entry name" value="Jelly Rolls"/>
    <property type="match status" value="2"/>
</dbReference>
<evidence type="ECO:0000313" key="12">
    <source>
        <dbReference type="Proteomes" id="UP000004208"/>
    </source>
</evidence>